<keyword evidence="3 7" id="KW-1133">Transmembrane helix</keyword>
<dbReference type="InterPro" id="IPR053231">
    <property type="entry name" value="GPCR_LN-TM7"/>
</dbReference>
<feature type="transmembrane region" description="Helical" evidence="7">
    <location>
        <begin position="819"/>
        <end position="842"/>
    </location>
</feature>
<keyword evidence="5" id="KW-1015">Disulfide bond</keyword>
<accession>V4AY25</accession>
<dbReference type="GO" id="GO:0016020">
    <property type="term" value="C:membrane"/>
    <property type="evidence" value="ECO:0007669"/>
    <property type="project" value="UniProtKB-SubCell"/>
</dbReference>
<sequence length="893" mass="101548">MMLVLLIICWIFIQTSQSSSPVYGYYIGGYYSDASDDNATTYDSAFEEALTKYDDYESQALEIYRIYCKQSCTQEFEELPTKYCELCYCDVACNYYGDCCPDYHYINNSKIVDHVCESTSIPAYGLYTKYVTKCPKDFKDGELLQKCEQTSPDNWRSMQVVSDPDSKVTYRNKYCAECHGVGSPALKWDISIYCERDPPKPPFNRKQDVYLAAVKDESCVIIFILADSTLFRPCGNTVSYPRICNATGQWGVYDPLIERGCLTFPANQVRYYANIFCYMCNTYMTWEALKKEAVGRDPNVFRVTLTSLLELGEDDDDDSDATDDDMCQIIDPYTCDCRNPSCSEEKEYKDGECKAVYKVTNSYLYNLCLHGVMVFNESVLSTDVEKGFLEFFTDRITSLNADIYSCIYDPTYISSCRQNTSMTILFTFVCRLYLREPSNSDAFEQEIFSLIDKELNLTMQYQSVKLTFGDDSCPVENDLYFMNYDGTRRCRDYPTYLRKVSTMDTSTGIRIYESVKDIELTRLLSCPRIHLSVNETILSTDNKTLTIKSTNKTIATPDFSPNDERGFIVCLDDYLDSDVERLYCDFKREAAVTSPKITALGILSGICTCLSVLFLLITLMIFCLFKSMRTSIGLGIMALCLSLLVAQILFEFGAEQTEIKWVCETIGIATHFSWLVSTFWMNFCTVSLFYKLNFPIESRHISKRKMMTYSTLYCSGSSALIIGALVLGSWLNDGSLGYGGSSCYISGSSGRRLGFALPVGLLVFTNIILFAWTFIKLKRHQQVQSTQENQISMLACLKLSVITGLTWVFAFLFEATGFIVFAYLFTLFVGAQGFVIFLAFVFNRRVLKLLKIRFGFAKTKNKQSQQSISKNDPGSETKTDGTKTSEHEGTNKF</sequence>
<dbReference type="InterPro" id="IPR001212">
    <property type="entry name" value="Somatomedin_B_dom"/>
</dbReference>
<proteinExistence type="predicted"/>
<feature type="domain" description="SMB" evidence="10">
    <location>
        <begin position="64"/>
        <end position="112"/>
    </location>
</feature>
<evidence type="ECO:0000256" key="4">
    <source>
        <dbReference type="ARBA" id="ARBA00023136"/>
    </source>
</evidence>
<dbReference type="GO" id="GO:0007166">
    <property type="term" value="P:cell surface receptor signaling pathway"/>
    <property type="evidence" value="ECO:0007669"/>
    <property type="project" value="InterPro"/>
</dbReference>
<feature type="transmembrane region" description="Helical" evidence="7">
    <location>
        <begin position="597"/>
        <end position="625"/>
    </location>
</feature>
<evidence type="ECO:0000313" key="11">
    <source>
        <dbReference type="EMBL" id="ESO99945.1"/>
    </source>
</evidence>
<evidence type="ECO:0000256" key="8">
    <source>
        <dbReference type="SAM" id="SignalP"/>
    </source>
</evidence>
<feature type="transmembrane region" description="Helical" evidence="7">
    <location>
        <begin position="795"/>
        <end position="813"/>
    </location>
</feature>
<dbReference type="CTD" id="20237634"/>
<keyword evidence="8" id="KW-0732">Signal</keyword>
<evidence type="ECO:0000256" key="3">
    <source>
        <dbReference type="ARBA" id="ARBA00022989"/>
    </source>
</evidence>
<evidence type="ECO:0000259" key="9">
    <source>
        <dbReference type="PROSITE" id="PS50261"/>
    </source>
</evidence>
<dbReference type="Gene3D" id="1.20.1070.10">
    <property type="entry name" value="Rhodopsin 7-helix transmembrane proteins"/>
    <property type="match status" value="1"/>
</dbReference>
<reference evidence="11 12" key="1">
    <citation type="journal article" date="2013" name="Nature">
        <title>Insights into bilaterian evolution from three spiralian genomes.</title>
        <authorList>
            <person name="Simakov O."/>
            <person name="Marletaz F."/>
            <person name="Cho S.J."/>
            <person name="Edsinger-Gonzales E."/>
            <person name="Havlak P."/>
            <person name="Hellsten U."/>
            <person name="Kuo D.H."/>
            <person name="Larsson T."/>
            <person name="Lv J."/>
            <person name="Arendt D."/>
            <person name="Savage R."/>
            <person name="Osoegawa K."/>
            <person name="de Jong P."/>
            <person name="Grimwood J."/>
            <person name="Chapman J.A."/>
            <person name="Shapiro H."/>
            <person name="Aerts A."/>
            <person name="Otillar R.P."/>
            <person name="Terry A.Y."/>
            <person name="Boore J.L."/>
            <person name="Grigoriev I.V."/>
            <person name="Lindberg D.R."/>
            <person name="Seaver E.C."/>
            <person name="Weisblat D.A."/>
            <person name="Putnam N.H."/>
            <person name="Rokhsar D.S."/>
        </authorList>
    </citation>
    <scope>NUCLEOTIDE SEQUENCE [LARGE SCALE GENOMIC DNA]</scope>
</reference>
<protein>
    <recommendedName>
        <fullName evidence="13">G-protein coupled receptors family 2 profile 2 domain-containing protein</fullName>
    </recommendedName>
</protein>
<dbReference type="STRING" id="225164.V4AY25"/>
<evidence type="ECO:0000256" key="1">
    <source>
        <dbReference type="ARBA" id="ARBA00004141"/>
    </source>
</evidence>
<evidence type="ECO:0000256" key="2">
    <source>
        <dbReference type="ARBA" id="ARBA00022692"/>
    </source>
</evidence>
<dbReference type="GeneID" id="20237634"/>
<feature type="transmembrane region" description="Helical" evidence="7">
    <location>
        <begin position="672"/>
        <end position="690"/>
    </location>
</feature>
<keyword evidence="2 7" id="KW-0812">Transmembrane</keyword>
<dbReference type="InterPro" id="IPR017981">
    <property type="entry name" value="GPCR_2-like_7TM"/>
</dbReference>
<evidence type="ECO:0000313" key="12">
    <source>
        <dbReference type="Proteomes" id="UP000030746"/>
    </source>
</evidence>
<dbReference type="OMA" id="TIMICAN"/>
<dbReference type="Pfam" id="PF00002">
    <property type="entry name" value="7tm_2"/>
    <property type="match status" value="1"/>
</dbReference>
<dbReference type="Gene3D" id="4.10.410.20">
    <property type="match status" value="1"/>
</dbReference>
<dbReference type="KEGG" id="lgi:LOTGIDRAFT_158107"/>
<feature type="region of interest" description="Disordered" evidence="6">
    <location>
        <begin position="861"/>
        <end position="893"/>
    </location>
</feature>
<evidence type="ECO:0008006" key="13">
    <source>
        <dbReference type="Google" id="ProtNLM"/>
    </source>
</evidence>
<dbReference type="CDD" id="cd15039">
    <property type="entry name" value="7tmB3_Methuselah-like"/>
    <property type="match status" value="1"/>
</dbReference>
<evidence type="ECO:0000256" key="7">
    <source>
        <dbReference type="SAM" id="Phobius"/>
    </source>
</evidence>
<evidence type="ECO:0000256" key="6">
    <source>
        <dbReference type="SAM" id="MobiDB-lite"/>
    </source>
</evidence>
<dbReference type="PANTHER" id="PTHR45902:SF1">
    <property type="entry name" value="LATROPHILIN RECEPTOR-LIKE PROTEIN A"/>
    <property type="match status" value="1"/>
</dbReference>
<dbReference type="PROSITE" id="PS50261">
    <property type="entry name" value="G_PROTEIN_RECEP_F2_4"/>
    <property type="match status" value="1"/>
</dbReference>
<organism evidence="11 12">
    <name type="scientific">Lottia gigantea</name>
    <name type="common">Giant owl limpet</name>
    <dbReference type="NCBI Taxonomy" id="225164"/>
    <lineage>
        <taxon>Eukaryota</taxon>
        <taxon>Metazoa</taxon>
        <taxon>Spiralia</taxon>
        <taxon>Lophotrochozoa</taxon>
        <taxon>Mollusca</taxon>
        <taxon>Gastropoda</taxon>
        <taxon>Patellogastropoda</taxon>
        <taxon>Lottioidea</taxon>
        <taxon>Lottiidae</taxon>
        <taxon>Lottia</taxon>
    </lineage>
</organism>
<dbReference type="PROSITE" id="PS50958">
    <property type="entry name" value="SMB_2"/>
    <property type="match status" value="1"/>
</dbReference>
<feature type="domain" description="G-protein coupled receptors family 2 profile 2" evidence="9">
    <location>
        <begin position="600"/>
        <end position="844"/>
    </location>
</feature>
<comment type="subcellular location">
    <subcellularLocation>
        <location evidence="1">Membrane</location>
        <topology evidence="1">Multi-pass membrane protein</topology>
    </subcellularLocation>
</comment>
<gene>
    <name evidence="11" type="ORF">LOTGIDRAFT_158107</name>
</gene>
<dbReference type="HOGENOM" id="CLU_323739_0_0_1"/>
<feature type="compositionally biased region" description="Polar residues" evidence="6">
    <location>
        <begin position="862"/>
        <end position="872"/>
    </location>
</feature>
<dbReference type="OrthoDB" id="6146532at2759"/>
<feature type="chain" id="PRO_5004719053" description="G-protein coupled receptors family 2 profile 2 domain-containing protein" evidence="8">
    <location>
        <begin position="19"/>
        <end position="893"/>
    </location>
</feature>
<dbReference type="RefSeq" id="XP_009049385.1">
    <property type="nucleotide sequence ID" value="XM_009051137.1"/>
</dbReference>
<dbReference type="AlphaFoldDB" id="V4AY25"/>
<feature type="transmembrane region" description="Helical" evidence="7">
    <location>
        <begin position="755"/>
        <end position="775"/>
    </location>
</feature>
<name>V4AY25_LOTGI</name>
<evidence type="ECO:0000256" key="5">
    <source>
        <dbReference type="ARBA" id="ARBA00023157"/>
    </source>
</evidence>
<dbReference type="EMBL" id="KB200869">
    <property type="protein sequence ID" value="ESO99945.1"/>
    <property type="molecule type" value="Genomic_DNA"/>
</dbReference>
<dbReference type="GO" id="GO:0004930">
    <property type="term" value="F:G protein-coupled receptor activity"/>
    <property type="evidence" value="ECO:0007669"/>
    <property type="project" value="InterPro"/>
</dbReference>
<feature type="signal peptide" evidence="8">
    <location>
        <begin position="1"/>
        <end position="18"/>
    </location>
</feature>
<keyword evidence="4 7" id="KW-0472">Membrane</keyword>
<feature type="transmembrane region" description="Helical" evidence="7">
    <location>
        <begin position="711"/>
        <end position="731"/>
    </location>
</feature>
<dbReference type="InterPro" id="IPR000832">
    <property type="entry name" value="GPCR_2_secretin-like"/>
</dbReference>
<evidence type="ECO:0000259" key="10">
    <source>
        <dbReference type="PROSITE" id="PS50958"/>
    </source>
</evidence>
<keyword evidence="12" id="KW-1185">Reference proteome</keyword>
<dbReference type="Proteomes" id="UP000030746">
    <property type="component" value="Unassembled WGS sequence"/>
</dbReference>
<feature type="transmembrane region" description="Helical" evidence="7">
    <location>
        <begin position="632"/>
        <end position="652"/>
    </location>
</feature>
<dbReference type="PANTHER" id="PTHR45902">
    <property type="entry name" value="LATROPHILIN RECEPTOR-LIKE PROTEIN A"/>
    <property type="match status" value="1"/>
</dbReference>
<feature type="compositionally biased region" description="Basic and acidic residues" evidence="6">
    <location>
        <begin position="873"/>
        <end position="893"/>
    </location>
</feature>